<keyword evidence="5 12" id="KW-0067">ATP-binding</keyword>
<dbReference type="GO" id="GO:0005524">
    <property type="term" value="F:ATP binding"/>
    <property type="evidence" value="ECO:0007669"/>
    <property type="project" value="UniProtKB-UniRule"/>
</dbReference>
<keyword evidence="3 12" id="KW-0547">Nucleotide-binding</keyword>
<evidence type="ECO:0000256" key="9">
    <source>
        <dbReference type="ARBA" id="ARBA00023125"/>
    </source>
</evidence>
<comment type="subcellular location">
    <subcellularLocation>
        <location evidence="12">Cytoplasm</location>
    </subcellularLocation>
</comment>
<feature type="binding site" evidence="12">
    <location>
        <position position="568"/>
    </location>
    <ligand>
        <name>K(+)</name>
        <dbReference type="ChEBI" id="CHEBI:29103"/>
    </ligand>
</feature>
<evidence type="ECO:0000313" key="16">
    <source>
        <dbReference type="Proteomes" id="UP000705508"/>
    </source>
</evidence>
<dbReference type="AlphaFoldDB" id="A0A938XC67"/>
<comment type="activity regulation">
    <text evidence="12">Activated by a monovalent cation that binds near, but not in, the active site. The most likely occupant of the site in vivo is potassium. Ion binding induces a conformational change that may alter substrate affinity.</text>
</comment>
<comment type="caution">
    <text evidence="15">The sequence shown here is derived from an EMBL/GenBank/DDBJ whole genome shotgun (WGS) entry which is preliminary data.</text>
</comment>
<feature type="binding site" evidence="12">
    <location>
        <position position="607"/>
    </location>
    <ligand>
        <name>K(+)</name>
        <dbReference type="ChEBI" id="CHEBI:29103"/>
    </ligand>
</feature>
<feature type="binding site" evidence="12">
    <location>
        <position position="574"/>
    </location>
    <ligand>
        <name>substrate</name>
    </ligand>
</feature>
<keyword evidence="4 12" id="KW-0418">Kinase</keyword>
<dbReference type="InterPro" id="IPR028082">
    <property type="entry name" value="Peripla_BP_I"/>
</dbReference>
<feature type="binding site" evidence="12">
    <location>
        <position position="466"/>
    </location>
    <ligand>
        <name>substrate</name>
    </ligand>
</feature>
<feature type="compositionally biased region" description="Basic and acidic residues" evidence="13">
    <location>
        <begin position="637"/>
        <end position="657"/>
    </location>
</feature>
<evidence type="ECO:0000256" key="5">
    <source>
        <dbReference type="ARBA" id="ARBA00022840"/>
    </source>
</evidence>
<feature type="binding site" evidence="12">
    <location>
        <begin position="365"/>
        <end position="369"/>
    </location>
    <ligand>
        <name>substrate</name>
    </ligand>
</feature>
<reference evidence="15" key="1">
    <citation type="submission" date="2020-08" db="EMBL/GenBank/DDBJ databases">
        <authorList>
            <person name="Cejkova D."/>
            <person name="Kubasova T."/>
            <person name="Jahodarova E."/>
            <person name="Rychlik I."/>
        </authorList>
    </citation>
    <scope>NUCLEOTIDE SEQUENCE</scope>
    <source>
        <strain evidence="15">An582</strain>
    </source>
</reference>
<dbReference type="SUPFAM" id="SSF53822">
    <property type="entry name" value="Periplasmic binding protein-like I"/>
    <property type="match status" value="1"/>
</dbReference>
<comment type="similarity">
    <text evidence="12">Belongs to the carbohydrate kinase PfkB family. Ribokinase subfamily.</text>
</comment>
<keyword evidence="2 12" id="KW-0479">Metal-binding</keyword>
<dbReference type="PRINTS" id="PR00990">
    <property type="entry name" value="RIBOKINASE"/>
</dbReference>
<dbReference type="GO" id="GO:0006355">
    <property type="term" value="P:regulation of DNA-templated transcription"/>
    <property type="evidence" value="ECO:0007669"/>
    <property type="project" value="InterPro"/>
</dbReference>
<dbReference type="HAMAP" id="MF_01987">
    <property type="entry name" value="Ribokinase"/>
    <property type="match status" value="1"/>
</dbReference>
<dbReference type="EMBL" id="JACJKS010000005">
    <property type="protein sequence ID" value="MBM6947938.1"/>
    <property type="molecule type" value="Genomic_DNA"/>
</dbReference>
<dbReference type="Gene3D" id="1.10.260.40">
    <property type="entry name" value="lambda repressor-like DNA-binding domains"/>
    <property type="match status" value="1"/>
</dbReference>
<accession>A0A938XC67</accession>
<evidence type="ECO:0000256" key="4">
    <source>
        <dbReference type="ARBA" id="ARBA00022777"/>
    </source>
</evidence>
<dbReference type="GO" id="GO:0005829">
    <property type="term" value="C:cytosol"/>
    <property type="evidence" value="ECO:0007669"/>
    <property type="project" value="TreeGrafter"/>
</dbReference>
<dbReference type="GO" id="GO:0003677">
    <property type="term" value="F:DNA binding"/>
    <property type="evidence" value="ECO:0007669"/>
    <property type="project" value="UniProtKB-KW"/>
</dbReference>
<dbReference type="RefSeq" id="WP_204905991.1">
    <property type="nucleotide sequence ID" value="NZ_JACJKS010000005.1"/>
</dbReference>
<dbReference type="Gene3D" id="3.40.50.2300">
    <property type="match status" value="2"/>
</dbReference>
<feature type="binding site" evidence="12">
    <location>
        <position position="609"/>
    </location>
    <ligand>
        <name>K(+)</name>
        <dbReference type="ChEBI" id="CHEBI:29103"/>
    </ligand>
</feature>
<dbReference type="InterPro" id="IPR000843">
    <property type="entry name" value="HTH_LacI"/>
</dbReference>
<evidence type="ECO:0000313" key="15">
    <source>
        <dbReference type="EMBL" id="MBM6947938.1"/>
    </source>
</evidence>
<comment type="subunit">
    <text evidence="12">Homodimer.</text>
</comment>
<protein>
    <recommendedName>
        <fullName evidence="12">Ribokinase</fullName>
        <shortName evidence="12">RK</shortName>
        <ecNumber evidence="12">2.7.1.15</ecNumber>
    </recommendedName>
</protein>
<feature type="binding site" evidence="12">
    <location>
        <position position="604"/>
    </location>
    <ligand>
        <name>K(+)</name>
        <dbReference type="ChEBI" id="CHEBI:29103"/>
    </ligand>
</feature>
<reference evidence="15" key="2">
    <citation type="journal article" date="2021" name="Sci. Rep.">
        <title>The distribution of antibiotic resistance genes in chicken gut microbiota commensals.</title>
        <authorList>
            <person name="Juricova H."/>
            <person name="Matiasovicova J."/>
            <person name="Kubasova T."/>
            <person name="Cejkova D."/>
            <person name="Rychlik I."/>
        </authorList>
    </citation>
    <scope>NUCLEOTIDE SEQUENCE</scope>
    <source>
        <strain evidence="15">An582</strain>
    </source>
</reference>
<name>A0A938XC67_9CLOT</name>
<evidence type="ECO:0000259" key="14">
    <source>
        <dbReference type="PROSITE" id="PS50932"/>
    </source>
</evidence>
<keyword evidence="7 12" id="KW-0630">Potassium</keyword>
<dbReference type="CDD" id="cd01174">
    <property type="entry name" value="ribokinase"/>
    <property type="match status" value="1"/>
</dbReference>
<evidence type="ECO:0000256" key="2">
    <source>
        <dbReference type="ARBA" id="ARBA00022723"/>
    </source>
</evidence>
<keyword evidence="8" id="KW-0805">Transcription regulation</keyword>
<evidence type="ECO:0000256" key="11">
    <source>
        <dbReference type="ARBA" id="ARBA00023277"/>
    </source>
</evidence>
<proteinExistence type="inferred from homology"/>
<comment type="caution">
    <text evidence="12">Lacks conserved residue(s) required for the propagation of feature annotation.</text>
</comment>
<gene>
    <name evidence="12" type="primary">rbsK</name>
    <name evidence="15" type="ORF">H6A20_04565</name>
</gene>
<evidence type="ECO:0000256" key="7">
    <source>
        <dbReference type="ARBA" id="ARBA00022958"/>
    </source>
</evidence>
<feature type="binding site" evidence="12">
    <location>
        <begin position="542"/>
        <end position="547"/>
    </location>
    <ligand>
        <name>ATP</name>
        <dbReference type="ChEBI" id="CHEBI:30616"/>
    </ligand>
</feature>
<feature type="binding site" evidence="12">
    <location>
        <position position="510"/>
    </location>
    <ligand>
        <name>ATP</name>
        <dbReference type="ChEBI" id="CHEBI:30616"/>
    </ligand>
</feature>
<dbReference type="PROSITE" id="PS50932">
    <property type="entry name" value="HTH_LACI_2"/>
    <property type="match status" value="1"/>
</dbReference>
<dbReference type="InterPro" id="IPR010982">
    <property type="entry name" value="Lambda_DNA-bd_dom_sf"/>
</dbReference>
<dbReference type="Pfam" id="PF13377">
    <property type="entry name" value="Peripla_BP_3"/>
    <property type="match status" value="1"/>
</dbReference>
<dbReference type="Pfam" id="PF00294">
    <property type="entry name" value="PfkB"/>
    <property type="match status" value="1"/>
</dbReference>
<evidence type="ECO:0000256" key="3">
    <source>
        <dbReference type="ARBA" id="ARBA00022741"/>
    </source>
</evidence>
<keyword evidence="1 12" id="KW-0808">Transferase</keyword>
<evidence type="ECO:0000256" key="13">
    <source>
        <dbReference type="SAM" id="MobiDB-lite"/>
    </source>
</evidence>
<dbReference type="InterPro" id="IPR002139">
    <property type="entry name" value="Ribo/fructo_kinase"/>
</dbReference>
<keyword evidence="12" id="KW-0963">Cytoplasm</keyword>
<organism evidence="15 16">
    <name type="scientific">Mordavella massiliensis</name>
    <dbReference type="NCBI Taxonomy" id="1871024"/>
    <lineage>
        <taxon>Bacteria</taxon>
        <taxon>Bacillati</taxon>
        <taxon>Bacillota</taxon>
        <taxon>Clostridia</taxon>
        <taxon>Eubacteriales</taxon>
        <taxon>Clostridiaceae</taxon>
        <taxon>Mordavella</taxon>
    </lineage>
</organism>
<evidence type="ECO:0000256" key="12">
    <source>
        <dbReference type="HAMAP-Rule" id="MF_01987"/>
    </source>
</evidence>
<dbReference type="GO" id="GO:0046872">
    <property type="term" value="F:metal ion binding"/>
    <property type="evidence" value="ECO:0007669"/>
    <property type="project" value="UniProtKB-KW"/>
</dbReference>
<evidence type="ECO:0000256" key="10">
    <source>
        <dbReference type="ARBA" id="ARBA00023163"/>
    </source>
</evidence>
<keyword evidence="10" id="KW-0804">Transcription</keyword>
<dbReference type="InterPro" id="IPR029056">
    <property type="entry name" value="Ribokinase-like"/>
</dbReference>
<feature type="domain" description="HTH lacI-type" evidence="14">
    <location>
        <begin position="1"/>
        <end position="47"/>
    </location>
</feature>
<dbReference type="Pfam" id="PF00356">
    <property type="entry name" value="LacI"/>
    <property type="match status" value="1"/>
</dbReference>
<sequence>MNIHDIARLAGVSASTVSKVMNGKDRDISEVTRQKVLDVIEKEHYIPYFKYREKEGLKSHLIGMIVKLDNRERENIVLSAESAAKQKGYSLVLDCVKAEEEIPAAIEQMNRRQVSGLVIDSTEKYFCDRLEETTVYLSRTKDFDEKQKVTFYYRLSDAGRVAAERLIAEGHQKIACIVRQSDRSIIEGYKTALQDHELPFEEVWTYEGNCLGDIERHGIRQCLGKEVTAVVCGSDEIACSVWKMMERMKTVIPDSLSVIAVGDSRMLWIFGDGITSVRLPSECMSQNAVEYVIDMIREKKTIELMRKFSPVLVERGSIVPPPQEKQSGKIIVVGSMNMDVTMEVSRIPVNGETQLAEKMLVFPGGKGGNQAVGAGKLGGQVYMIGCLGNDMDGKQLFTGLAGNHVHMDGVIFDSELPSGKAYINVDSNGESTIVVYQGANRNLDISQINGCRYLFQSAKYCLLSMEIPDKIVEYTIKFCKRNNTEVILKPSATEKIKDELLKDIAYFVPNEKELDLLIPGSQSLEEKAEILRSRGAENVIVTMGARGCYLRNKDFAVHFPGSGFEPVDTTGGADSFISAVAVCLSEGKHIVYAIGFAIYASGITVTRYGVQPALPDRKAVFVYEDEIYARYSALAEGGREKSEEDTGDRQSEHGLYD</sequence>
<feature type="binding site" evidence="12">
    <location>
        <begin position="337"/>
        <end position="339"/>
    </location>
    <ligand>
        <name>substrate</name>
    </ligand>
</feature>
<keyword evidence="9" id="KW-0238">DNA-binding</keyword>
<keyword evidence="6 12" id="KW-0460">Magnesium</keyword>
<comment type="pathway">
    <text evidence="12">Carbohydrate metabolism; D-ribose degradation; D-ribose 5-phosphate from beta-D-ribopyranose: step 2/2.</text>
</comment>
<dbReference type="PROSITE" id="PS00356">
    <property type="entry name" value="HTH_LACI_1"/>
    <property type="match status" value="1"/>
</dbReference>
<dbReference type="SUPFAM" id="SSF47413">
    <property type="entry name" value="lambda repressor-like DNA-binding domains"/>
    <property type="match status" value="1"/>
</dbReference>
<dbReference type="CDD" id="cd01392">
    <property type="entry name" value="HTH_LacI"/>
    <property type="match status" value="1"/>
</dbReference>
<dbReference type="InterPro" id="IPR011611">
    <property type="entry name" value="PfkB_dom"/>
</dbReference>
<comment type="cofactor">
    <cofactor evidence="12">
        <name>Mg(2+)</name>
        <dbReference type="ChEBI" id="CHEBI:18420"/>
    </cofactor>
    <text evidence="12">Requires a divalent cation, most likely magnesium in vivo, as an electrophilic catalyst to aid phosphoryl group transfer. It is the chelate of the metal and the nucleotide that is the actual substrate.</text>
</comment>
<dbReference type="EC" id="2.7.1.15" evidence="12"/>
<comment type="catalytic activity">
    <reaction evidence="12">
        <text>D-ribose + ATP = D-ribose 5-phosphate + ADP + H(+)</text>
        <dbReference type="Rhea" id="RHEA:13697"/>
        <dbReference type="ChEBI" id="CHEBI:15378"/>
        <dbReference type="ChEBI" id="CHEBI:30616"/>
        <dbReference type="ChEBI" id="CHEBI:47013"/>
        <dbReference type="ChEBI" id="CHEBI:78346"/>
        <dbReference type="ChEBI" id="CHEBI:456216"/>
        <dbReference type="EC" id="2.7.1.15"/>
    </reaction>
</comment>
<dbReference type="PANTHER" id="PTHR10584:SF166">
    <property type="entry name" value="RIBOKINASE"/>
    <property type="match status" value="1"/>
</dbReference>
<evidence type="ECO:0000256" key="1">
    <source>
        <dbReference type="ARBA" id="ARBA00022679"/>
    </source>
</evidence>
<dbReference type="SUPFAM" id="SSF53613">
    <property type="entry name" value="Ribokinase-like"/>
    <property type="match status" value="1"/>
</dbReference>
<feature type="active site" description="Proton acceptor" evidence="12">
    <location>
        <position position="574"/>
    </location>
</feature>
<dbReference type="InterPro" id="IPR011877">
    <property type="entry name" value="Ribokinase"/>
</dbReference>
<dbReference type="PANTHER" id="PTHR10584">
    <property type="entry name" value="SUGAR KINASE"/>
    <property type="match status" value="1"/>
</dbReference>
<dbReference type="GO" id="GO:0004747">
    <property type="term" value="F:ribokinase activity"/>
    <property type="evidence" value="ECO:0007669"/>
    <property type="project" value="UniProtKB-UniRule"/>
</dbReference>
<dbReference type="GO" id="GO:0019303">
    <property type="term" value="P:D-ribose catabolic process"/>
    <property type="evidence" value="ECO:0007669"/>
    <property type="project" value="UniProtKB-UniRule"/>
</dbReference>
<feature type="binding site" evidence="12">
    <location>
        <position position="570"/>
    </location>
    <ligand>
        <name>K(+)</name>
        <dbReference type="ChEBI" id="CHEBI:29103"/>
    </ligand>
</feature>
<comment type="function">
    <text evidence="12">Catalyzes the phosphorylation of ribose at O-5 in a reaction requiring ATP and magnesium. The resulting D-ribose-5-phosphate can then be used either for sythesis of nucleotides, histidine, and tryptophan, or as a component of the pentose phosphate pathway.</text>
</comment>
<dbReference type="Gene3D" id="3.40.1190.20">
    <property type="match status" value="1"/>
</dbReference>
<keyword evidence="11 12" id="KW-0119">Carbohydrate metabolism</keyword>
<feature type="region of interest" description="Disordered" evidence="13">
    <location>
        <begin position="636"/>
        <end position="657"/>
    </location>
</feature>
<dbReference type="InterPro" id="IPR046335">
    <property type="entry name" value="LacI/GalR-like_sensor"/>
</dbReference>
<dbReference type="Proteomes" id="UP000705508">
    <property type="component" value="Unassembled WGS sequence"/>
</dbReference>
<dbReference type="SMART" id="SM00354">
    <property type="entry name" value="HTH_LACI"/>
    <property type="match status" value="1"/>
</dbReference>
<evidence type="ECO:0000256" key="8">
    <source>
        <dbReference type="ARBA" id="ARBA00023015"/>
    </source>
</evidence>
<evidence type="ECO:0000256" key="6">
    <source>
        <dbReference type="ARBA" id="ARBA00022842"/>
    </source>
</evidence>